<dbReference type="Pfam" id="PF02604">
    <property type="entry name" value="PhdYeFM_antitox"/>
    <property type="match status" value="1"/>
</dbReference>
<dbReference type="InterPro" id="IPR006442">
    <property type="entry name" value="Antitoxin_Phd/YefM"/>
</dbReference>
<sequence>MHTWQLQEAKSRFSELVDLTLSEGPQLVTRRGQDAVVIVSAKDYRRMSGGAPSLLATLLNAPRGESLDLARSQEQIRDIEL</sequence>
<proteinExistence type="inferred from homology"/>
<dbReference type="NCBIfam" id="TIGR01552">
    <property type="entry name" value="phd_fam"/>
    <property type="match status" value="1"/>
</dbReference>
<comment type="similarity">
    <text evidence="1 2">Belongs to the phD/YefM antitoxin family.</text>
</comment>
<evidence type="ECO:0000313" key="4">
    <source>
        <dbReference type="Proteomes" id="UP000000644"/>
    </source>
</evidence>
<dbReference type="eggNOG" id="COG2161">
    <property type="taxonomic scope" value="Bacteria"/>
</dbReference>
<protein>
    <recommendedName>
        <fullName evidence="2">Antitoxin</fullName>
    </recommendedName>
</protein>
<dbReference type="Gene3D" id="3.40.1620.10">
    <property type="entry name" value="YefM-like domain"/>
    <property type="match status" value="1"/>
</dbReference>
<dbReference type="HOGENOM" id="CLU_163140_1_3_4"/>
<accession>A1VNA4</accession>
<dbReference type="STRING" id="365044.Pnap_1822"/>
<organism evidence="3 4">
    <name type="scientific">Polaromonas naphthalenivorans (strain CJ2)</name>
    <dbReference type="NCBI Taxonomy" id="365044"/>
    <lineage>
        <taxon>Bacteria</taxon>
        <taxon>Pseudomonadati</taxon>
        <taxon>Pseudomonadota</taxon>
        <taxon>Betaproteobacteria</taxon>
        <taxon>Burkholderiales</taxon>
        <taxon>Comamonadaceae</taxon>
        <taxon>Polaromonas</taxon>
    </lineage>
</organism>
<gene>
    <name evidence="3" type="ordered locus">Pnap_1822</name>
</gene>
<dbReference type="EMBL" id="CP000529">
    <property type="protein sequence ID" value="ABM37132.1"/>
    <property type="molecule type" value="Genomic_DNA"/>
</dbReference>
<evidence type="ECO:0000256" key="2">
    <source>
        <dbReference type="RuleBase" id="RU362080"/>
    </source>
</evidence>
<keyword evidence="4" id="KW-1185">Reference proteome</keyword>
<dbReference type="OrthoDB" id="361281at2"/>
<evidence type="ECO:0000313" key="3">
    <source>
        <dbReference type="EMBL" id="ABM37132.1"/>
    </source>
</evidence>
<dbReference type="KEGG" id="pna:Pnap_1822"/>
<dbReference type="Proteomes" id="UP000000644">
    <property type="component" value="Chromosome"/>
</dbReference>
<comment type="function">
    <text evidence="2">Antitoxin component of a type II toxin-antitoxin (TA) system.</text>
</comment>
<dbReference type="InterPro" id="IPR036165">
    <property type="entry name" value="YefM-like_sf"/>
</dbReference>
<reference evidence="4" key="1">
    <citation type="journal article" date="2009" name="Environ. Microbiol.">
        <title>The genome of Polaromonas naphthalenivorans strain CJ2, isolated from coal tar-contaminated sediment, reveals physiological and metabolic versatility and evolution through extensive horizontal gene transfer.</title>
        <authorList>
            <person name="Yagi J.M."/>
            <person name="Sims D."/>
            <person name="Brettin T."/>
            <person name="Bruce D."/>
            <person name="Madsen E.L."/>
        </authorList>
    </citation>
    <scope>NUCLEOTIDE SEQUENCE [LARGE SCALE GENOMIC DNA]</scope>
    <source>
        <strain evidence="4">CJ2</strain>
    </source>
</reference>
<dbReference type="SUPFAM" id="SSF143120">
    <property type="entry name" value="YefM-like"/>
    <property type="match status" value="1"/>
</dbReference>
<dbReference type="RefSeq" id="WP_011801213.1">
    <property type="nucleotide sequence ID" value="NC_008781.1"/>
</dbReference>
<dbReference type="AlphaFoldDB" id="A1VNA4"/>
<name>A1VNA4_POLNA</name>
<evidence type="ECO:0000256" key="1">
    <source>
        <dbReference type="ARBA" id="ARBA00009981"/>
    </source>
</evidence>